<dbReference type="Pfam" id="PF12669">
    <property type="entry name" value="FeoB_associated"/>
    <property type="match status" value="1"/>
</dbReference>
<keyword evidence="1" id="KW-0812">Transmembrane</keyword>
<dbReference type="Proteomes" id="UP000307657">
    <property type="component" value="Unassembled WGS sequence"/>
</dbReference>
<proteinExistence type="predicted"/>
<keyword evidence="1" id="KW-0472">Membrane</keyword>
<dbReference type="OrthoDB" id="1453462at2"/>
<dbReference type="AlphaFoldDB" id="A0A4U0ESF0"/>
<protein>
    <submittedName>
        <fullName evidence="2">FeoB-associated Cys-rich membrane protein</fullName>
    </submittedName>
</protein>
<dbReference type="EMBL" id="SUPL01000005">
    <property type="protein sequence ID" value="TJY34687.1"/>
    <property type="molecule type" value="Genomic_DNA"/>
</dbReference>
<evidence type="ECO:0000313" key="3">
    <source>
        <dbReference type="Proteomes" id="UP000307657"/>
    </source>
</evidence>
<feature type="transmembrane region" description="Helical" evidence="1">
    <location>
        <begin position="6"/>
        <end position="26"/>
    </location>
</feature>
<gene>
    <name evidence="2" type="ORF">E5167_10275</name>
</gene>
<reference evidence="2 3" key="1">
    <citation type="submission" date="2019-04" db="EMBL/GenBank/DDBJ databases">
        <title>Lacinutrix sp. nov., isolated from marine water.</title>
        <authorList>
            <person name="Kim W."/>
        </authorList>
    </citation>
    <scope>NUCLEOTIDE SEQUENCE [LARGE SCALE GENOMIC DNA]</scope>
    <source>
        <strain evidence="2 3">CAU 1491</strain>
    </source>
</reference>
<keyword evidence="3" id="KW-1185">Reference proteome</keyword>
<keyword evidence="1" id="KW-1133">Transmembrane helix</keyword>
<name>A0A4U0ESF0_9FLAO</name>
<evidence type="ECO:0000313" key="2">
    <source>
        <dbReference type="EMBL" id="TJY34687.1"/>
    </source>
</evidence>
<sequence length="44" mass="4924">MNILFQNIFIAIIGLFAVVFLVKKFIWNPKKQNSKSCGSDSCGC</sequence>
<comment type="caution">
    <text evidence="2">The sequence shown here is derived from an EMBL/GenBank/DDBJ whole genome shotgun (WGS) entry which is preliminary data.</text>
</comment>
<accession>A0A4U0ESF0</accession>
<organism evidence="2 3">
    <name type="scientific">Pontimicrobium aquaticum</name>
    <dbReference type="NCBI Taxonomy" id="2565367"/>
    <lineage>
        <taxon>Bacteria</taxon>
        <taxon>Pseudomonadati</taxon>
        <taxon>Bacteroidota</taxon>
        <taxon>Flavobacteriia</taxon>
        <taxon>Flavobacteriales</taxon>
        <taxon>Flavobacteriaceae</taxon>
        <taxon>Pontimicrobium</taxon>
    </lineage>
</organism>
<evidence type="ECO:0000256" key="1">
    <source>
        <dbReference type="SAM" id="Phobius"/>
    </source>
</evidence>